<evidence type="ECO:0000256" key="1">
    <source>
        <dbReference type="SAM" id="MobiDB-lite"/>
    </source>
</evidence>
<evidence type="ECO:0000313" key="3">
    <source>
        <dbReference type="Proteomes" id="UP000629468"/>
    </source>
</evidence>
<reference evidence="2 3" key="1">
    <citation type="journal article" name="Sci. Rep.">
        <title>Telomere-to-telomere assembled and centromere annotated genomes of the two main subspecies of the button mushroom Agaricus bisporus reveal especially polymorphic chromosome ends.</title>
        <authorList>
            <person name="Sonnenberg A.S.M."/>
            <person name="Sedaghat-Telgerd N."/>
            <person name="Lavrijssen B."/>
            <person name="Ohm R.A."/>
            <person name="Hendrickx P.M."/>
            <person name="Scholtmeijer K."/>
            <person name="Baars J.J.P."/>
            <person name="van Peer A."/>
        </authorList>
    </citation>
    <scope>NUCLEOTIDE SEQUENCE [LARGE SCALE GENOMIC DNA]</scope>
    <source>
        <strain evidence="2 3">H119_p4</strain>
    </source>
</reference>
<dbReference type="AlphaFoldDB" id="A0A8H7KJY1"/>
<dbReference type="EMBL" id="JABXXO010000003">
    <property type="protein sequence ID" value="KAF7782718.1"/>
    <property type="molecule type" value="Genomic_DNA"/>
</dbReference>
<dbReference type="Proteomes" id="UP000629468">
    <property type="component" value="Unassembled WGS sequence"/>
</dbReference>
<proteinExistence type="predicted"/>
<name>A0A8H7KJY1_AGABI</name>
<comment type="caution">
    <text evidence="2">The sequence shown here is derived from an EMBL/GenBank/DDBJ whole genome shotgun (WGS) entry which is preliminary data.</text>
</comment>
<accession>A0A8H7KJY1</accession>
<sequence>MNIGDALKNPSGTTGLAFDGHGAQDDIMDEGNYHSDGGSDCSNSTSGASRVNNVTIGVGGINEMTMNPPLPQVRDEVYGCAYLQMIREQLNNYPTTGGEYLDAIFTHREIFNAYPVAHRNCARAFSDLAYSIEQRAWRADRDADTDAVTAFRHEAWMIASTSVPGNITGKVQVAGSDHRSKFGCFMPPMY</sequence>
<feature type="region of interest" description="Disordered" evidence="1">
    <location>
        <begin position="27"/>
        <end position="46"/>
    </location>
</feature>
<evidence type="ECO:0000313" key="2">
    <source>
        <dbReference type="EMBL" id="KAF7782718.1"/>
    </source>
</evidence>
<protein>
    <submittedName>
        <fullName evidence="2">Uncharacterized protein</fullName>
    </submittedName>
</protein>
<gene>
    <name evidence="2" type="ORF">Agabi119p4_2094</name>
</gene>
<organism evidence="2 3">
    <name type="scientific">Agaricus bisporus var. burnettii</name>
    <dbReference type="NCBI Taxonomy" id="192524"/>
    <lineage>
        <taxon>Eukaryota</taxon>
        <taxon>Fungi</taxon>
        <taxon>Dikarya</taxon>
        <taxon>Basidiomycota</taxon>
        <taxon>Agaricomycotina</taxon>
        <taxon>Agaricomycetes</taxon>
        <taxon>Agaricomycetidae</taxon>
        <taxon>Agaricales</taxon>
        <taxon>Agaricineae</taxon>
        <taxon>Agaricaceae</taxon>
        <taxon>Agaricus</taxon>
    </lineage>
</organism>